<evidence type="ECO:0000256" key="12">
    <source>
        <dbReference type="SAM" id="MobiDB-lite"/>
    </source>
</evidence>
<accession>A0A8C5J7V4</accession>
<dbReference type="InterPro" id="IPR000092">
    <property type="entry name" value="Polyprenyl_synt"/>
</dbReference>
<feature type="region of interest" description="Disordered" evidence="12">
    <location>
        <begin position="83"/>
        <end position="121"/>
    </location>
</feature>
<feature type="compositionally biased region" description="Low complexity" evidence="12">
    <location>
        <begin position="102"/>
        <end position="121"/>
    </location>
</feature>
<dbReference type="InterPro" id="IPR008949">
    <property type="entry name" value="Isoprenoid_synthase_dom_sf"/>
</dbReference>
<evidence type="ECO:0000256" key="6">
    <source>
        <dbReference type="ARBA" id="ARBA00022842"/>
    </source>
</evidence>
<comment type="pathway">
    <text evidence="3">Isoprenoid biosynthesis; farnesyl diphosphate biosynthesis; farnesyl diphosphate from geranyl diphosphate and isopentenyl diphosphate: step 1/1.</text>
</comment>
<protein>
    <recommendedName>
        <fullName evidence="10">(2E,6E)-farnesyl diphosphate synthase</fullName>
    </recommendedName>
    <alternativeName>
        <fullName evidence="9">Dimethylallyltranstransferase</fullName>
    </alternativeName>
    <alternativeName>
        <fullName evidence="8">Farnesyl diphosphate synthase</fullName>
    </alternativeName>
    <alternativeName>
        <fullName evidence="7">Geranyltranstransferase</fullName>
    </alternativeName>
</protein>
<feature type="region of interest" description="Disordered" evidence="12">
    <location>
        <begin position="231"/>
        <end position="274"/>
    </location>
</feature>
<organism evidence="13 14">
    <name type="scientific">Junco hyemalis</name>
    <name type="common">Dark-eyed junco</name>
    <dbReference type="NCBI Taxonomy" id="40217"/>
    <lineage>
        <taxon>Eukaryota</taxon>
        <taxon>Metazoa</taxon>
        <taxon>Chordata</taxon>
        <taxon>Craniata</taxon>
        <taxon>Vertebrata</taxon>
        <taxon>Euteleostomi</taxon>
        <taxon>Archelosauria</taxon>
        <taxon>Archosauria</taxon>
        <taxon>Dinosauria</taxon>
        <taxon>Saurischia</taxon>
        <taxon>Theropoda</taxon>
        <taxon>Coelurosauria</taxon>
        <taxon>Aves</taxon>
        <taxon>Neognathae</taxon>
        <taxon>Neoaves</taxon>
        <taxon>Telluraves</taxon>
        <taxon>Australaves</taxon>
        <taxon>Passeriformes</taxon>
        <taxon>Passerellidae</taxon>
        <taxon>Junco</taxon>
    </lineage>
</organism>
<evidence type="ECO:0000256" key="11">
    <source>
        <dbReference type="RuleBase" id="RU004466"/>
    </source>
</evidence>
<dbReference type="GO" id="GO:0004337">
    <property type="term" value="F:(2E,6E)-farnesyl diphosphate synthase activity"/>
    <property type="evidence" value="ECO:0007669"/>
    <property type="project" value="TreeGrafter"/>
</dbReference>
<comment type="pathway">
    <text evidence="2">Isoprenoid biosynthesis; geranyl diphosphate biosynthesis; geranyl diphosphate from dimethylallyl diphosphate and isopentenyl diphosphate: step 1/1.</text>
</comment>
<proteinExistence type="inferred from homology"/>
<keyword evidence="14" id="KW-1185">Reference proteome</keyword>
<dbReference type="SUPFAM" id="SSF48576">
    <property type="entry name" value="Terpenoid synthases"/>
    <property type="match status" value="1"/>
</dbReference>
<sequence>MDSSLTRRGQLCWYKKEGIGLDAINDAFLLESSVYRLLRRYCGQQPFYLHLLELFLQVSLAPQTLPWGIPGVWYTETGESSKLKSEQLLTEEEEEEEEEARSQGGSQGEAASSSSPLCRQGKSSGFCSPSVSGSGAWDSQQRHFTEGLLELASTGSRFSGHCVQPVCSPWPVEPSWSSGCRDRCSPREMCCRWMWLRLHRRPFFGASMVLPRWKCPGFPGKASSSSLHTIQLPASTKHPPGQGKTRQDKPGERHSRGKRDGSDLAAGPGTRAGA</sequence>
<dbReference type="AlphaFoldDB" id="A0A8C5J7V4"/>
<dbReference type="Proteomes" id="UP000694408">
    <property type="component" value="Unplaced"/>
</dbReference>
<name>A0A8C5J7V4_JUNHY</name>
<comment type="similarity">
    <text evidence="11">Belongs to the FPP/GGPP synthase family.</text>
</comment>
<dbReference type="GO" id="GO:0046872">
    <property type="term" value="F:metal ion binding"/>
    <property type="evidence" value="ECO:0007669"/>
    <property type="project" value="UniProtKB-KW"/>
</dbReference>
<reference evidence="13" key="2">
    <citation type="submission" date="2025-09" db="UniProtKB">
        <authorList>
            <consortium name="Ensembl"/>
        </authorList>
    </citation>
    <scope>IDENTIFICATION</scope>
</reference>
<feature type="compositionally biased region" description="Acidic residues" evidence="12">
    <location>
        <begin position="89"/>
        <end position="99"/>
    </location>
</feature>
<dbReference type="PANTHER" id="PTHR11525">
    <property type="entry name" value="FARNESYL-PYROPHOSPHATE SYNTHETASE"/>
    <property type="match status" value="1"/>
</dbReference>
<dbReference type="GO" id="GO:0005737">
    <property type="term" value="C:cytoplasm"/>
    <property type="evidence" value="ECO:0007669"/>
    <property type="project" value="TreeGrafter"/>
</dbReference>
<dbReference type="Pfam" id="PF00348">
    <property type="entry name" value="polyprenyl_synt"/>
    <property type="match status" value="1"/>
</dbReference>
<comment type="cofactor">
    <cofactor evidence="1">
        <name>Mg(2+)</name>
        <dbReference type="ChEBI" id="CHEBI:18420"/>
    </cofactor>
</comment>
<reference evidence="13" key="1">
    <citation type="submission" date="2025-08" db="UniProtKB">
        <authorList>
            <consortium name="Ensembl"/>
        </authorList>
    </citation>
    <scope>IDENTIFICATION</scope>
</reference>
<dbReference type="PANTHER" id="PTHR11525:SF0">
    <property type="entry name" value="FARNESYL PYROPHOSPHATE SYNTHASE"/>
    <property type="match status" value="1"/>
</dbReference>
<evidence type="ECO:0000256" key="4">
    <source>
        <dbReference type="ARBA" id="ARBA00022679"/>
    </source>
</evidence>
<evidence type="ECO:0000256" key="3">
    <source>
        <dbReference type="ARBA" id="ARBA00005035"/>
    </source>
</evidence>
<dbReference type="InterPro" id="IPR039702">
    <property type="entry name" value="FPS1-like"/>
</dbReference>
<evidence type="ECO:0000256" key="9">
    <source>
        <dbReference type="ARBA" id="ARBA00032448"/>
    </source>
</evidence>
<evidence type="ECO:0000256" key="5">
    <source>
        <dbReference type="ARBA" id="ARBA00022723"/>
    </source>
</evidence>
<evidence type="ECO:0000313" key="14">
    <source>
        <dbReference type="Proteomes" id="UP000694408"/>
    </source>
</evidence>
<evidence type="ECO:0000313" key="13">
    <source>
        <dbReference type="Ensembl" id="ENSJHYP00000013490.1"/>
    </source>
</evidence>
<keyword evidence="4 11" id="KW-0808">Transferase</keyword>
<evidence type="ECO:0000256" key="1">
    <source>
        <dbReference type="ARBA" id="ARBA00001946"/>
    </source>
</evidence>
<evidence type="ECO:0000256" key="2">
    <source>
        <dbReference type="ARBA" id="ARBA00004932"/>
    </source>
</evidence>
<dbReference type="GO" id="GO:0045337">
    <property type="term" value="P:farnesyl diphosphate biosynthetic process"/>
    <property type="evidence" value="ECO:0007669"/>
    <property type="project" value="TreeGrafter"/>
</dbReference>
<dbReference type="Ensembl" id="ENSJHYT00000016314.1">
    <property type="protein sequence ID" value="ENSJHYP00000013490.1"/>
    <property type="gene ID" value="ENSJHYG00000010464.1"/>
</dbReference>
<keyword evidence="6" id="KW-0460">Magnesium</keyword>
<evidence type="ECO:0000256" key="10">
    <source>
        <dbReference type="ARBA" id="ARBA00032873"/>
    </source>
</evidence>
<feature type="compositionally biased region" description="Basic and acidic residues" evidence="12">
    <location>
        <begin position="245"/>
        <end position="262"/>
    </location>
</feature>
<evidence type="ECO:0000256" key="7">
    <source>
        <dbReference type="ARBA" id="ARBA00032380"/>
    </source>
</evidence>
<dbReference type="Gene3D" id="1.10.600.10">
    <property type="entry name" value="Farnesyl Diphosphate Synthase"/>
    <property type="match status" value="1"/>
</dbReference>
<dbReference type="GO" id="GO:0004161">
    <property type="term" value="F:dimethylallyltranstransferase activity"/>
    <property type="evidence" value="ECO:0007669"/>
    <property type="project" value="TreeGrafter"/>
</dbReference>
<keyword evidence="5" id="KW-0479">Metal-binding</keyword>
<evidence type="ECO:0000256" key="8">
    <source>
        <dbReference type="ARBA" id="ARBA00032424"/>
    </source>
</evidence>